<accession>A0AAW7JZY6</accession>
<evidence type="ECO:0000313" key="2">
    <source>
        <dbReference type="EMBL" id="MDN0087266.1"/>
    </source>
</evidence>
<evidence type="ECO:0000313" key="4">
    <source>
        <dbReference type="Proteomes" id="UP001167864"/>
    </source>
</evidence>
<sequence length="108" mass="12296">MVGKPIENNDYLNIGLGLKSEKNRVLGMDNKGQCVTFGRFSAYLHPHQVKRFLVEAKKTEYGVNINGTKITYGAVIRQAKNLSHNEYEIGHVFDKISHKHRLKSQLIT</sequence>
<dbReference type="Proteomes" id="UP001167864">
    <property type="component" value="Unassembled WGS sequence"/>
</dbReference>
<comment type="caution">
    <text evidence="2">The sequence shown here is derived from an EMBL/GenBank/DDBJ whole genome shotgun (WGS) entry which is preliminary data.</text>
</comment>
<protein>
    <recommendedName>
        <fullName evidence="5">Homing endonuclease LAGLIDADG domain-containing protein</fullName>
    </recommendedName>
</protein>
<proteinExistence type="predicted"/>
<gene>
    <name evidence="1" type="ORF">ERS137967_02793</name>
    <name evidence="2" type="ORF">QVN42_07635</name>
</gene>
<organism evidence="2 4">
    <name type="scientific">Yersinia nurmii</name>
    <dbReference type="NCBI Taxonomy" id="685706"/>
    <lineage>
        <taxon>Bacteria</taxon>
        <taxon>Pseudomonadati</taxon>
        <taxon>Pseudomonadota</taxon>
        <taxon>Gammaproteobacteria</taxon>
        <taxon>Enterobacterales</taxon>
        <taxon>Yersiniaceae</taxon>
        <taxon>Yersinia</taxon>
    </lineage>
</organism>
<evidence type="ECO:0000313" key="3">
    <source>
        <dbReference type="Proteomes" id="UP000040578"/>
    </source>
</evidence>
<evidence type="ECO:0008006" key="5">
    <source>
        <dbReference type="Google" id="ProtNLM"/>
    </source>
</evidence>
<reference evidence="2" key="2">
    <citation type="submission" date="2023-06" db="EMBL/GenBank/DDBJ databases">
        <authorList>
            <person name="Polev D.E."/>
            <person name="Saitova A.T."/>
            <person name="Bogumilchik E.A."/>
            <person name="Kokorina G.I."/>
            <person name="Voskresenskaia E.A."/>
        </authorList>
    </citation>
    <scope>NUCLEOTIDE SEQUENCE</scope>
    <source>
        <strain evidence="2">2145 StPb PI</strain>
    </source>
</reference>
<evidence type="ECO:0000313" key="1">
    <source>
        <dbReference type="EMBL" id="CNE89252.1"/>
    </source>
</evidence>
<name>A0AAW7JZY6_9GAMM</name>
<dbReference type="AlphaFoldDB" id="A0AAW7JZY6"/>
<dbReference type="Proteomes" id="UP000040578">
    <property type="component" value="Unassembled WGS sequence"/>
</dbReference>
<dbReference type="EMBL" id="CPYD01000011">
    <property type="protein sequence ID" value="CNE89252.1"/>
    <property type="molecule type" value="Genomic_DNA"/>
</dbReference>
<dbReference type="EMBL" id="JAUEHU010000006">
    <property type="protein sequence ID" value="MDN0087266.1"/>
    <property type="molecule type" value="Genomic_DNA"/>
</dbReference>
<reference evidence="1 3" key="1">
    <citation type="submission" date="2015-03" db="EMBL/GenBank/DDBJ databases">
        <authorList>
            <consortium name="Pathogen Informatics"/>
            <person name="Murphy D."/>
        </authorList>
    </citation>
    <scope>NUCLEOTIDE SEQUENCE [LARGE SCALE GENOMIC DNA]</scope>
    <source>
        <strain evidence="3">type strain: CIP110231</strain>
        <strain evidence="1">Type strain: CIP110231</strain>
    </source>
</reference>
<keyword evidence="3" id="KW-1185">Reference proteome</keyword>
<dbReference type="RefSeq" id="WP_157045529.1">
    <property type="nucleotide sequence ID" value="NZ_CPYD01000011.1"/>
</dbReference>